<gene>
    <name evidence="2" type="ORF">GSOID_T00014952001</name>
</gene>
<dbReference type="AlphaFoldDB" id="E4X0Z2"/>
<keyword evidence="3" id="KW-1185">Reference proteome</keyword>
<sequence length="88" mass="10029">MPQTTRNFVSTHRFVEIILILYTLIGLFVIVYALKELASFITEKLCKSEAKRSTNDSVSAIMLHRVPIVLPDVTPIQSNVYQFGTFRP</sequence>
<evidence type="ECO:0000313" key="3">
    <source>
        <dbReference type="Proteomes" id="UP000001307"/>
    </source>
</evidence>
<dbReference type="Proteomes" id="UP000001307">
    <property type="component" value="Unassembled WGS sequence"/>
</dbReference>
<reference evidence="2 3" key="1">
    <citation type="journal article" date="2010" name="Science">
        <title>Plasticity of animal genome architecture unmasked by rapid evolution of a pelagic tunicate.</title>
        <authorList>
            <person name="Denoeud F."/>
            <person name="Henriet S."/>
            <person name="Mungpakdee S."/>
            <person name="Aury J.M."/>
            <person name="Da Silva C."/>
            <person name="Brinkmann H."/>
            <person name="Mikhaleva J."/>
            <person name="Olsen L.C."/>
            <person name="Jubin C."/>
            <person name="Canestro C."/>
            <person name="Bouquet J.M."/>
            <person name="Danks G."/>
            <person name="Poulain J."/>
            <person name="Campsteijn C."/>
            <person name="Adamski M."/>
            <person name="Cross I."/>
            <person name="Yadetie F."/>
            <person name="Muffato M."/>
            <person name="Louis A."/>
            <person name="Butcher S."/>
            <person name="Tsagkogeorga G."/>
            <person name="Konrad A."/>
            <person name="Singh S."/>
            <person name="Jensen M.F."/>
            <person name="Cong E.H."/>
            <person name="Eikeseth-Otteraa H."/>
            <person name="Noel B."/>
            <person name="Anthouard V."/>
            <person name="Porcel B.M."/>
            <person name="Kachouri-Lafond R."/>
            <person name="Nishino A."/>
            <person name="Ugolini M."/>
            <person name="Chourrout P."/>
            <person name="Nishida H."/>
            <person name="Aasland R."/>
            <person name="Huzurbazar S."/>
            <person name="Westhof E."/>
            <person name="Delsuc F."/>
            <person name="Lehrach H."/>
            <person name="Reinhardt R."/>
            <person name="Weissenbach J."/>
            <person name="Roy S.W."/>
            <person name="Artiguenave F."/>
            <person name="Postlethwait J.H."/>
            <person name="Manak J.R."/>
            <person name="Thompson E.M."/>
            <person name="Jaillon O."/>
            <person name="Du Pasquier L."/>
            <person name="Boudinot P."/>
            <person name="Liberles D.A."/>
            <person name="Volff J.N."/>
            <person name="Philippe H."/>
            <person name="Lenhard B."/>
            <person name="Roest Crollius H."/>
            <person name="Wincker P."/>
            <person name="Chourrout D."/>
        </authorList>
    </citation>
    <scope>NUCLEOTIDE SEQUENCE [LARGE SCALE GENOMIC DNA]</scope>
</reference>
<feature type="transmembrane region" description="Helical" evidence="1">
    <location>
        <begin position="14"/>
        <end position="34"/>
    </location>
</feature>
<evidence type="ECO:0000256" key="1">
    <source>
        <dbReference type="SAM" id="Phobius"/>
    </source>
</evidence>
<evidence type="ECO:0000313" key="2">
    <source>
        <dbReference type="EMBL" id="CBY23027.1"/>
    </source>
</evidence>
<keyword evidence="1" id="KW-0472">Membrane</keyword>
<dbReference type="InParanoid" id="E4X0Z2"/>
<keyword evidence="1" id="KW-0812">Transmembrane</keyword>
<keyword evidence="1" id="KW-1133">Transmembrane helix</keyword>
<proteinExistence type="predicted"/>
<dbReference type="EMBL" id="FN653020">
    <property type="protein sequence ID" value="CBY23027.1"/>
    <property type="molecule type" value="Genomic_DNA"/>
</dbReference>
<name>E4X0Z2_OIKDI</name>
<accession>E4X0Z2</accession>
<organism evidence="2 3">
    <name type="scientific">Oikopleura dioica</name>
    <name type="common">Tunicate</name>
    <dbReference type="NCBI Taxonomy" id="34765"/>
    <lineage>
        <taxon>Eukaryota</taxon>
        <taxon>Metazoa</taxon>
        <taxon>Chordata</taxon>
        <taxon>Tunicata</taxon>
        <taxon>Appendicularia</taxon>
        <taxon>Copelata</taxon>
        <taxon>Oikopleuridae</taxon>
        <taxon>Oikopleura</taxon>
    </lineage>
</organism>
<protein>
    <submittedName>
        <fullName evidence="2">Uncharacterized protein</fullName>
    </submittedName>
</protein>